<name>A0A9W5XZB9_9CLOT</name>
<dbReference type="AlphaFoldDB" id="A0A9W5XZB9"/>
<comment type="caution">
    <text evidence="1">The sequence shown here is derived from an EMBL/GenBank/DDBJ whole genome shotgun (WGS) entry which is preliminary data.</text>
</comment>
<gene>
    <name evidence="1" type="ORF">CFOLD11_05160</name>
</gene>
<dbReference type="RefSeq" id="WP_261856402.1">
    <property type="nucleotide sequence ID" value="NZ_BQXZ01000002.1"/>
</dbReference>
<keyword evidence="2" id="KW-1185">Reference proteome</keyword>
<evidence type="ECO:0000313" key="2">
    <source>
        <dbReference type="Proteomes" id="UP001057868"/>
    </source>
</evidence>
<accession>A0A9W5XZB9</accession>
<dbReference type="EMBL" id="BQXY01000001">
    <property type="protein sequence ID" value="GKU23690.1"/>
    <property type="molecule type" value="Genomic_DNA"/>
</dbReference>
<protein>
    <submittedName>
        <fullName evidence="1">Uncharacterized protein</fullName>
    </submittedName>
</protein>
<dbReference type="Proteomes" id="UP001057868">
    <property type="component" value="Unassembled WGS sequence"/>
</dbReference>
<organism evidence="1 2">
    <name type="scientific">Clostridium folliculivorans</name>
    <dbReference type="NCBI Taxonomy" id="2886038"/>
    <lineage>
        <taxon>Bacteria</taxon>
        <taxon>Bacillati</taxon>
        <taxon>Bacillota</taxon>
        <taxon>Clostridia</taxon>
        <taxon>Eubacteriales</taxon>
        <taxon>Clostridiaceae</taxon>
        <taxon>Clostridium</taxon>
    </lineage>
</organism>
<proteinExistence type="predicted"/>
<reference evidence="1" key="1">
    <citation type="journal article" date="2023" name="Int. J. Syst. Evol. Microbiol.">
        <title>&lt;i&gt;Clostridium folliculivorans&lt;/i&gt; sp. nov., isolated from soil samples of an organic paddy in Japan.</title>
        <authorList>
            <person name="Tazawa J."/>
            <person name="Kobayashi H."/>
            <person name="Tanizawa Y."/>
            <person name="Uchino A."/>
            <person name="Tanaka F."/>
            <person name="Urashima Y."/>
            <person name="Miura S."/>
            <person name="Sakamoto M."/>
            <person name="Ohkuma M."/>
            <person name="Tohno M."/>
        </authorList>
    </citation>
    <scope>NUCLEOTIDE SEQUENCE</scope>
    <source>
        <strain evidence="1">D1-1</strain>
    </source>
</reference>
<sequence length="60" mass="7226">MELVLYTTPKSEMKKFVNRYKRKLHNNSRINEKELYEYGVDHVVKLQVTKNKSILAEKEN</sequence>
<evidence type="ECO:0000313" key="1">
    <source>
        <dbReference type="EMBL" id="GKU23690.1"/>
    </source>
</evidence>